<reference evidence="6" key="2">
    <citation type="journal article" date="2023" name="IMA Fungus">
        <title>Comparative genomic study of the Penicillium genus elucidates a diverse pangenome and 15 lateral gene transfer events.</title>
        <authorList>
            <person name="Petersen C."/>
            <person name="Sorensen T."/>
            <person name="Nielsen M.R."/>
            <person name="Sondergaard T.E."/>
            <person name="Sorensen J.L."/>
            <person name="Fitzpatrick D.A."/>
            <person name="Frisvad J.C."/>
            <person name="Nielsen K.L."/>
        </authorList>
    </citation>
    <scope>NUCLEOTIDE SEQUENCE</scope>
    <source>
        <strain evidence="6">IBT 26290</strain>
    </source>
</reference>
<dbReference type="InterPro" id="IPR027417">
    <property type="entry name" value="P-loop_NTPase"/>
</dbReference>
<dbReference type="SUPFAM" id="SSF48403">
    <property type="entry name" value="Ankyrin repeat"/>
    <property type="match status" value="1"/>
</dbReference>
<dbReference type="InterPro" id="IPR054471">
    <property type="entry name" value="GPIID_WHD"/>
</dbReference>
<keyword evidence="2" id="KW-0040">ANK repeat</keyword>
<name>A0A9W9HZ48_9EURO</name>
<feature type="repeat" description="ANK" evidence="2">
    <location>
        <begin position="960"/>
        <end position="992"/>
    </location>
</feature>
<dbReference type="Pfam" id="PF12796">
    <property type="entry name" value="Ank_2"/>
    <property type="match status" value="1"/>
</dbReference>
<feature type="repeat" description="ANK" evidence="2">
    <location>
        <begin position="892"/>
        <end position="924"/>
    </location>
</feature>
<dbReference type="PANTHER" id="PTHR46082">
    <property type="entry name" value="ATP/GTP-BINDING PROTEIN-RELATED"/>
    <property type="match status" value="1"/>
</dbReference>
<feature type="repeat" description="ANK" evidence="2">
    <location>
        <begin position="858"/>
        <end position="890"/>
    </location>
</feature>
<dbReference type="SMART" id="SM00248">
    <property type="entry name" value="ANK"/>
    <property type="match status" value="5"/>
</dbReference>
<evidence type="ECO:0008006" key="8">
    <source>
        <dbReference type="Google" id="ProtNLM"/>
    </source>
</evidence>
<dbReference type="GeneID" id="81429278"/>
<evidence type="ECO:0000256" key="1">
    <source>
        <dbReference type="ARBA" id="ARBA00022737"/>
    </source>
</evidence>
<dbReference type="Gene3D" id="3.40.50.1580">
    <property type="entry name" value="Nucleoside phosphorylase domain"/>
    <property type="match status" value="1"/>
</dbReference>
<evidence type="ECO:0000259" key="3">
    <source>
        <dbReference type="Pfam" id="PF01048"/>
    </source>
</evidence>
<dbReference type="Pfam" id="PF22939">
    <property type="entry name" value="WHD_GPIID"/>
    <property type="match status" value="1"/>
</dbReference>
<protein>
    <recommendedName>
        <fullName evidence="8">Nucleoside phosphorylase domain-containing protein</fullName>
    </recommendedName>
</protein>
<accession>A0A9W9HZ48</accession>
<sequence length="1042" mass="117442">MSEPAVEEYTIGWISALQEEYEAACRMLDDEFDGPEVAEVNDNNNYLFGRVGGHNVVVGCLPHGRYGTSSAAMVAKDMVRSFPNLKFALMVGIGGGAPTRERDIRLGDVVVSVPQGELGGVVQYDFGKRLPNSRFQRTGQLDSPPEVLLGALPEMQRRHNDPRKPDRVAEHLKLMDDMLDYRRPVDDRLYRADYEHMGGKSCADCQADGLEERAPRSPGREVVVHYGIIASANSVMKNSGERDQYAKDPALNILCFEMEAGGLMNSFPCLVIRGICDYSDSHKNDAWHKYAALVAAAYTRELLHIVKPRKVAALTPWVKLESLLADIQEGVSNVIHHQHSQEEERVLEWLTPISYGPQQSDFLKRRQPGSGQWLLELDEYKNWLKTGNQTLFCPGIPGAGKTILTAIVVNELCNKFQSDASIGIAYIYCNFRRRHEQKAEHFLASLLRQLIQERPSLPDSVKALYDRHSKKQTRPSLDEISKVLRTVAALYSRVFIIVDALDECQVLDGCRTKMLSEIFIVQAECAANIFATSRFVPEVMMKFEGSVSIEIRASSDDVRRYLDSHISQLPSFVSDSLELQEEIKTGIVKAVGGMFLLAHFHIESLAGKISSKDIRTALQMLPTGSDAYDHAYKDAIERIEGQHKEQKALAKRVISWITCTKRPLTIFELQHALAVEVGMFELDRDNFSPIELMVSVCAGLVTIDEENGIIRLVHYTTQEYFERTQKHWFPDAETNITKTCLTYLSFSIFESGICQTSNEFRDRLESNRLYSYAAQNWGHHARMSSIEGDEMILDFLKNKAKFSASTQAMYDSGKYDWYYSETQMTKLHVTAYFGLTQLTGTLLDEQHKDANPNITDGYSRTPLHYAVENGHQEVVKLLLDKGADPNIESRYSGQTPLQNAVENGHQEVVKLLLDKGADPNIESGSSGRTPLQNAVENGHREVVKLLLDKDADPNIESRYSGQTPLQNAVENGHREVVKLLLDKDADPNIESRYSGRTPLQNAVENGHQEMVKLLLDRVLLSTRPEIARKEPRLGHEWMRKRS</sequence>
<dbReference type="InterPro" id="IPR036770">
    <property type="entry name" value="Ankyrin_rpt-contain_sf"/>
</dbReference>
<feature type="domain" description="GPI inositol-deacylase winged helix" evidence="4">
    <location>
        <begin position="644"/>
        <end position="721"/>
    </location>
</feature>
<evidence type="ECO:0000313" key="7">
    <source>
        <dbReference type="Proteomes" id="UP001149163"/>
    </source>
</evidence>
<dbReference type="SUPFAM" id="SSF52540">
    <property type="entry name" value="P-loop containing nucleoside triphosphate hydrolases"/>
    <property type="match status" value="1"/>
</dbReference>
<dbReference type="SUPFAM" id="SSF53167">
    <property type="entry name" value="Purine and uridine phosphorylases"/>
    <property type="match status" value="1"/>
</dbReference>
<dbReference type="AlphaFoldDB" id="A0A9W9HZ48"/>
<dbReference type="EMBL" id="JAPQKN010000004">
    <property type="protein sequence ID" value="KAJ5160974.1"/>
    <property type="molecule type" value="Genomic_DNA"/>
</dbReference>
<dbReference type="InterPro" id="IPR000845">
    <property type="entry name" value="Nucleoside_phosphorylase_d"/>
</dbReference>
<dbReference type="InterPro" id="IPR035994">
    <property type="entry name" value="Nucleoside_phosphorylase_sf"/>
</dbReference>
<evidence type="ECO:0000313" key="6">
    <source>
        <dbReference type="EMBL" id="KAJ5160974.1"/>
    </source>
</evidence>
<feature type="domain" description="Nephrocystin 3-like N-terminal" evidence="5">
    <location>
        <begin position="369"/>
        <end position="534"/>
    </location>
</feature>
<dbReference type="InterPro" id="IPR002110">
    <property type="entry name" value="Ankyrin_rpt"/>
</dbReference>
<dbReference type="PROSITE" id="PS50297">
    <property type="entry name" value="ANK_REP_REGION"/>
    <property type="match status" value="5"/>
</dbReference>
<dbReference type="Pfam" id="PF24883">
    <property type="entry name" value="NPHP3_N"/>
    <property type="match status" value="1"/>
</dbReference>
<dbReference type="Proteomes" id="UP001149163">
    <property type="component" value="Unassembled WGS sequence"/>
</dbReference>
<dbReference type="PROSITE" id="PS50088">
    <property type="entry name" value="ANK_REPEAT"/>
    <property type="match status" value="5"/>
</dbReference>
<dbReference type="PANTHER" id="PTHR46082:SF11">
    <property type="entry name" value="AAA+ ATPASE DOMAIN-CONTAINING PROTEIN-RELATED"/>
    <property type="match status" value="1"/>
</dbReference>
<dbReference type="Pfam" id="PF00023">
    <property type="entry name" value="Ank"/>
    <property type="match status" value="2"/>
</dbReference>
<evidence type="ECO:0000259" key="4">
    <source>
        <dbReference type="Pfam" id="PF22939"/>
    </source>
</evidence>
<dbReference type="InterPro" id="IPR053137">
    <property type="entry name" value="NLR-like"/>
</dbReference>
<dbReference type="OrthoDB" id="163438at2759"/>
<evidence type="ECO:0000256" key="2">
    <source>
        <dbReference type="PROSITE-ProRule" id="PRU00023"/>
    </source>
</evidence>
<organism evidence="6 7">
    <name type="scientific">Penicillium canariense</name>
    <dbReference type="NCBI Taxonomy" id="189055"/>
    <lineage>
        <taxon>Eukaryota</taxon>
        <taxon>Fungi</taxon>
        <taxon>Dikarya</taxon>
        <taxon>Ascomycota</taxon>
        <taxon>Pezizomycotina</taxon>
        <taxon>Eurotiomycetes</taxon>
        <taxon>Eurotiomycetidae</taxon>
        <taxon>Eurotiales</taxon>
        <taxon>Aspergillaceae</taxon>
        <taxon>Penicillium</taxon>
    </lineage>
</organism>
<evidence type="ECO:0000259" key="5">
    <source>
        <dbReference type="Pfam" id="PF24883"/>
    </source>
</evidence>
<dbReference type="Gene3D" id="3.40.50.300">
    <property type="entry name" value="P-loop containing nucleotide triphosphate hydrolases"/>
    <property type="match status" value="1"/>
</dbReference>
<dbReference type="Pfam" id="PF01048">
    <property type="entry name" value="PNP_UDP_1"/>
    <property type="match status" value="1"/>
</dbReference>
<gene>
    <name evidence="6" type="ORF">N7482_007978</name>
</gene>
<feature type="repeat" description="ANK" evidence="2">
    <location>
        <begin position="926"/>
        <end position="958"/>
    </location>
</feature>
<dbReference type="InterPro" id="IPR056884">
    <property type="entry name" value="NPHP3-like_N"/>
</dbReference>
<feature type="domain" description="Nucleoside phosphorylase" evidence="3">
    <location>
        <begin position="10"/>
        <end position="283"/>
    </location>
</feature>
<dbReference type="GO" id="GO:0003824">
    <property type="term" value="F:catalytic activity"/>
    <property type="evidence" value="ECO:0007669"/>
    <property type="project" value="InterPro"/>
</dbReference>
<dbReference type="Gene3D" id="1.25.40.20">
    <property type="entry name" value="Ankyrin repeat-containing domain"/>
    <property type="match status" value="2"/>
</dbReference>
<proteinExistence type="predicted"/>
<comment type="caution">
    <text evidence="6">The sequence shown here is derived from an EMBL/GenBank/DDBJ whole genome shotgun (WGS) entry which is preliminary data.</text>
</comment>
<dbReference type="RefSeq" id="XP_056542531.1">
    <property type="nucleotide sequence ID" value="XM_056690102.1"/>
</dbReference>
<dbReference type="Pfam" id="PF13637">
    <property type="entry name" value="Ank_4"/>
    <property type="match status" value="1"/>
</dbReference>
<feature type="repeat" description="ANK" evidence="2">
    <location>
        <begin position="994"/>
        <end position="1017"/>
    </location>
</feature>
<reference evidence="6" key="1">
    <citation type="submission" date="2022-11" db="EMBL/GenBank/DDBJ databases">
        <authorList>
            <person name="Petersen C."/>
        </authorList>
    </citation>
    <scope>NUCLEOTIDE SEQUENCE</scope>
    <source>
        <strain evidence="6">IBT 26290</strain>
    </source>
</reference>
<dbReference type="GO" id="GO:0009116">
    <property type="term" value="P:nucleoside metabolic process"/>
    <property type="evidence" value="ECO:0007669"/>
    <property type="project" value="InterPro"/>
</dbReference>
<keyword evidence="1" id="KW-0677">Repeat</keyword>
<keyword evidence="7" id="KW-1185">Reference proteome</keyword>
<dbReference type="PRINTS" id="PR01415">
    <property type="entry name" value="ANKYRIN"/>
</dbReference>